<organism evidence="2 3">
    <name type="scientific">Orbilia oligospora</name>
    <name type="common">Nematode-trapping fungus</name>
    <name type="synonym">Arthrobotrys oligospora</name>
    <dbReference type="NCBI Taxonomy" id="2813651"/>
    <lineage>
        <taxon>Eukaryota</taxon>
        <taxon>Fungi</taxon>
        <taxon>Dikarya</taxon>
        <taxon>Ascomycota</taxon>
        <taxon>Pezizomycotina</taxon>
        <taxon>Orbiliomycetes</taxon>
        <taxon>Orbiliales</taxon>
        <taxon>Orbiliaceae</taxon>
        <taxon>Orbilia</taxon>
    </lineage>
</organism>
<name>A0A6G1M1X6_ORBOL</name>
<dbReference type="AlphaFoldDB" id="A0A6G1M1X6"/>
<dbReference type="Proteomes" id="UP000483672">
    <property type="component" value="Unassembled WGS sequence"/>
</dbReference>
<evidence type="ECO:0000313" key="2">
    <source>
        <dbReference type="EMBL" id="KAF3219750.1"/>
    </source>
</evidence>
<evidence type="ECO:0000313" key="1">
    <source>
        <dbReference type="EMBL" id="KAF3209465.1"/>
    </source>
</evidence>
<comment type="caution">
    <text evidence="2">The sequence shown here is derived from an EMBL/GenBank/DDBJ whole genome shotgun (WGS) entry which is preliminary data.</text>
</comment>
<proteinExistence type="predicted"/>
<evidence type="ECO:0000313" key="3">
    <source>
        <dbReference type="Proteomes" id="UP000472727"/>
    </source>
</evidence>
<dbReference type="EMBL" id="WIPF01000100">
    <property type="protein sequence ID" value="KAF3209465.1"/>
    <property type="molecule type" value="Genomic_DNA"/>
</dbReference>
<sequence length="228" mass="26874">MSRPTDPYGDHSGWKSGETGAKIGQIARDLWDSFTDWERKKENFPRSLTQRLWKEYPGWNIAVFHHPFTEYYFVNGAHHHIELEGGPFGSSFGYEVWVFESGYLCRWGPGGWKNWACLGYLYSPGTESRVIFMNAYGNAEAVWNEIMDKDVHMDKFLLQKRCDENSRMFSSPYWDSHEWGNYETDSGDLPKRRDEKRRLCWDDVPVLRERVDAEFEEKVDDENDKVVS</sequence>
<dbReference type="Proteomes" id="UP000472727">
    <property type="component" value="Unassembled WGS sequence"/>
</dbReference>
<reference evidence="3 4" key="1">
    <citation type="submission" date="2019-06" db="EMBL/GenBank/DDBJ databases">
        <authorList>
            <person name="Palmer J.M."/>
        </authorList>
    </citation>
    <scope>NUCLEOTIDE SEQUENCE [LARGE SCALE GENOMIC DNA]</scope>
    <source>
        <strain evidence="2 3">TWF106</strain>
        <strain evidence="1 4">TWF191</strain>
    </source>
</reference>
<evidence type="ECO:0000313" key="4">
    <source>
        <dbReference type="Proteomes" id="UP000483672"/>
    </source>
</evidence>
<accession>A0A6G1M1X6</accession>
<gene>
    <name evidence="2" type="ORF">TWF106_006904</name>
    <name evidence="1" type="ORF">TWF191_000378</name>
</gene>
<dbReference type="EMBL" id="WIWS01000035">
    <property type="protein sequence ID" value="KAF3219750.1"/>
    <property type="molecule type" value="Genomic_DNA"/>
</dbReference>
<protein>
    <submittedName>
        <fullName evidence="2">Uncharacterized protein</fullName>
    </submittedName>
</protein>